<feature type="transmembrane region" description="Helical" evidence="1">
    <location>
        <begin position="12"/>
        <end position="36"/>
    </location>
</feature>
<proteinExistence type="predicted"/>
<name>A0A2P2MRX9_RHIMU</name>
<dbReference type="EMBL" id="GGEC01052509">
    <property type="protein sequence ID" value="MBX32993.1"/>
    <property type="molecule type" value="Transcribed_RNA"/>
</dbReference>
<keyword evidence="1" id="KW-0812">Transmembrane</keyword>
<evidence type="ECO:0000256" key="1">
    <source>
        <dbReference type="SAM" id="Phobius"/>
    </source>
</evidence>
<evidence type="ECO:0000313" key="2">
    <source>
        <dbReference type="EMBL" id="MBX32993.1"/>
    </source>
</evidence>
<protein>
    <submittedName>
        <fullName evidence="2">Metal transporter Nramp5-like</fullName>
    </submittedName>
</protein>
<sequence>MPLLCPASFDVVGIIASFPCCCCCLFSISLCLYLSVCPSCVRLCMIVCTLGCGARIF</sequence>
<organism evidence="2">
    <name type="scientific">Rhizophora mucronata</name>
    <name type="common">Asiatic mangrove</name>
    <dbReference type="NCBI Taxonomy" id="61149"/>
    <lineage>
        <taxon>Eukaryota</taxon>
        <taxon>Viridiplantae</taxon>
        <taxon>Streptophyta</taxon>
        <taxon>Embryophyta</taxon>
        <taxon>Tracheophyta</taxon>
        <taxon>Spermatophyta</taxon>
        <taxon>Magnoliopsida</taxon>
        <taxon>eudicotyledons</taxon>
        <taxon>Gunneridae</taxon>
        <taxon>Pentapetalae</taxon>
        <taxon>rosids</taxon>
        <taxon>fabids</taxon>
        <taxon>Malpighiales</taxon>
        <taxon>Rhizophoraceae</taxon>
        <taxon>Rhizophora</taxon>
    </lineage>
</organism>
<reference evidence="2" key="1">
    <citation type="submission" date="2018-02" db="EMBL/GenBank/DDBJ databases">
        <title>Rhizophora mucronata_Transcriptome.</title>
        <authorList>
            <person name="Meera S.P."/>
            <person name="Sreeshan A."/>
            <person name="Augustine A."/>
        </authorList>
    </citation>
    <scope>NUCLEOTIDE SEQUENCE</scope>
    <source>
        <tissue evidence="2">Leaf</tissue>
    </source>
</reference>
<keyword evidence="1" id="KW-1133">Transmembrane helix</keyword>
<dbReference type="AlphaFoldDB" id="A0A2P2MRX9"/>
<keyword evidence="1" id="KW-0472">Membrane</keyword>
<accession>A0A2P2MRX9</accession>